<feature type="compositionally biased region" description="Basic and acidic residues" evidence="1">
    <location>
        <begin position="230"/>
        <end position="241"/>
    </location>
</feature>
<accession>A0ABQ8SXE7</accession>
<dbReference type="Proteomes" id="UP001148838">
    <property type="component" value="Unassembled WGS sequence"/>
</dbReference>
<keyword evidence="3" id="KW-1185">Reference proteome</keyword>
<comment type="caution">
    <text evidence="2">The sequence shown here is derived from an EMBL/GenBank/DDBJ whole genome shotgun (WGS) entry which is preliminary data.</text>
</comment>
<feature type="region of interest" description="Disordered" evidence="1">
    <location>
        <begin position="216"/>
        <end position="313"/>
    </location>
</feature>
<gene>
    <name evidence="2" type="ORF">ANN_14444</name>
</gene>
<protein>
    <recommendedName>
        <fullName evidence="4">Reverse transcriptase domain-containing protein</fullName>
    </recommendedName>
</protein>
<evidence type="ECO:0000313" key="3">
    <source>
        <dbReference type="Proteomes" id="UP001148838"/>
    </source>
</evidence>
<proteinExistence type="predicted"/>
<sequence length="479" mass="54328">MRVCWQTCRYHGNCGGLDCARSVMGKDRRVITARDSANETENSLFSPSFSFHLLVSAVEIESQRCTIVLCFTTRLCRVHHKQLTHRDVLYHPVSVPLVQAPFALEYAIRKVQDDREGLELNGLRQLLVYADDVNMLGENPQTITENTGILLEASKEIGLEVNPGKTKYMIMSRDENIVRNGNTKTGNLSFEDVEKFKYLGATETLTMGESTLRGQYPNTHRIYGHHSRSGRGDGRKLHESPGWDPNPTRRASFLQNGSHIPNGRGGDNAGEMSPGSTTESYPAFARIGSGKTSEKPQSGNLPRPKIESGPPGFAARRANRYFTGVDPLADEMSLMLAGNEFQSLGRAIVKEDEYEEVRWDGIVSIVSWRERVFRLWWEERENQPRTNTCEAWHRHLNTLMGKVHLFFYHVLQLLQEEAAKIHQDIEKLEAGQKKKKYTSLDNRIARIVDRYEAYRTEDNILGYLRAIGHNFSGNSVETP</sequence>
<reference evidence="2 3" key="1">
    <citation type="journal article" date="2022" name="Allergy">
        <title>Genome assembly and annotation of Periplaneta americana reveal a comprehensive cockroach allergen profile.</title>
        <authorList>
            <person name="Wang L."/>
            <person name="Xiong Q."/>
            <person name="Saelim N."/>
            <person name="Wang L."/>
            <person name="Nong W."/>
            <person name="Wan A.T."/>
            <person name="Shi M."/>
            <person name="Liu X."/>
            <person name="Cao Q."/>
            <person name="Hui J.H.L."/>
            <person name="Sookrung N."/>
            <person name="Leung T.F."/>
            <person name="Tungtrongchitr A."/>
            <person name="Tsui S.K.W."/>
        </authorList>
    </citation>
    <scope>NUCLEOTIDE SEQUENCE [LARGE SCALE GENOMIC DNA]</scope>
    <source>
        <strain evidence="2">PWHHKU_190912</strain>
    </source>
</reference>
<name>A0ABQ8SXE7_PERAM</name>
<evidence type="ECO:0000313" key="2">
    <source>
        <dbReference type="EMBL" id="KAJ4438499.1"/>
    </source>
</evidence>
<evidence type="ECO:0000256" key="1">
    <source>
        <dbReference type="SAM" id="MobiDB-lite"/>
    </source>
</evidence>
<organism evidence="2 3">
    <name type="scientific">Periplaneta americana</name>
    <name type="common">American cockroach</name>
    <name type="synonym">Blatta americana</name>
    <dbReference type="NCBI Taxonomy" id="6978"/>
    <lineage>
        <taxon>Eukaryota</taxon>
        <taxon>Metazoa</taxon>
        <taxon>Ecdysozoa</taxon>
        <taxon>Arthropoda</taxon>
        <taxon>Hexapoda</taxon>
        <taxon>Insecta</taxon>
        <taxon>Pterygota</taxon>
        <taxon>Neoptera</taxon>
        <taxon>Polyneoptera</taxon>
        <taxon>Dictyoptera</taxon>
        <taxon>Blattodea</taxon>
        <taxon>Blattoidea</taxon>
        <taxon>Blattidae</taxon>
        <taxon>Blattinae</taxon>
        <taxon>Periplaneta</taxon>
    </lineage>
</organism>
<dbReference type="EMBL" id="JAJSOF020000019">
    <property type="protein sequence ID" value="KAJ4438499.1"/>
    <property type="molecule type" value="Genomic_DNA"/>
</dbReference>
<evidence type="ECO:0008006" key="4">
    <source>
        <dbReference type="Google" id="ProtNLM"/>
    </source>
</evidence>